<dbReference type="AlphaFoldDB" id="A0A7T2GHS3"/>
<accession>A0A7T2GHS3</accession>
<gene>
    <name evidence="2" type="ORF">IC614_07015</name>
</gene>
<keyword evidence="1" id="KW-0472">Membrane</keyword>
<reference evidence="2 3" key="1">
    <citation type="submission" date="2020-11" db="EMBL/GenBank/DDBJ databases">
        <title>Genome seq and assembly of Sphingosinicella sp.</title>
        <authorList>
            <person name="Chhetri G."/>
        </authorList>
    </citation>
    <scope>NUCLEOTIDE SEQUENCE [LARGE SCALE GENOMIC DNA]</scope>
    <source>
        <strain evidence="2 3">UDD2</strain>
    </source>
</reference>
<evidence type="ECO:0000256" key="1">
    <source>
        <dbReference type="SAM" id="Phobius"/>
    </source>
</evidence>
<sequence length="202" mass="23479">MEEDRIIFWLSFAIVFSVETAIFLAQIRFSREIKKSSKINTAIYYTDQFDSKPNRRRNWLGWPILVNIAYWVEFLSFLESLYIIAAGALISFILVNRIRNRYKRILEQPAISINSQGLILSDYGSVKSINWSNIEYIHADPLRLDGYIAPNELVSFSLRTKEGDTWIFYKDDLYGDALSFFVEVVRIAHEQMAPASSMLKQA</sequence>
<feature type="transmembrane region" description="Helical" evidence="1">
    <location>
        <begin position="81"/>
        <end position="98"/>
    </location>
</feature>
<dbReference type="Proteomes" id="UP000594873">
    <property type="component" value="Chromosome"/>
</dbReference>
<dbReference type="KEGG" id="sflv:IC614_07015"/>
<name>A0A7T2GHS3_9SPHN</name>
<proteinExistence type="predicted"/>
<evidence type="ECO:0000313" key="3">
    <source>
        <dbReference type="Proteomes" id="UP000594873"/>
    </source>
</evidence>
<keyword evidence="3" id="KW-1185">Reference proteome</keyword>
<keyword evidence="1" id="KW-1133">Transmembrane helix</keyword>
<keyword evidence="1" id="KW-0812">Transmembrane</keyword>
<feature type="transmembrane region" description="Helical" evidence="1">
    <location>
        <begin position="6"/>
        <end position="25"/>
    </location>
</feature>
<evidence type="ECO:0000313" key="2">
    <source>
        <dbReference type="EMBL" id="QPQ54121.1"/>
    </source>
</evidence>
<dbReference type="RefSeq" id="WP_200970649.1">
    <property type="nucleotide sequence ID" value="NZ_CP065592.1"/>
</dbReference>
<protein>
    <submittedName>
        <fullName evidence="2">Uncharacterized protein</fullName>
    </submittedName>
</protein>
<organism evidence="2 3">
    <name type="scientific">Allosphingosinicella flava</name>
    <dbReference type="NCBI Taxonomy" id="2771430"/>
    <lineage>
        <taxon>Bacteria</taxon>
        <taxon>Pseudomonadati</taxon>
        <taxon>Pseudomonadota</taxon>
        <taxon>Alphaproteobacteria</taxon>
        <taxon>Sphingomonadales</taxon>
        <taxon>Sphingomonadaceae</taxon>
        <taxon>Allosphingosinicella</taxon>
    </lineage>
</organism>
<dbReference type="EMBL" id="CP065592">
    <property type="protein sequence ID" value="QPQ54121.1"/>
    <property type="molecule type" value="Genomic_DNA"/>
</dbReference>